<dbReference type="STRING" id="553973.CLOHYLEM_07780"/>
<reference evidence="6" key="1">
    <citation type="submission" date="2009-02" db="EMBL/GenBank/DDBJ databases">
        <authorList>
            <person name="Fulton L."/>
            <person name="Clifton S."/>
            <person name="Fulton B."/>
            <person name="Xu J."/>
            <person name="Minx P."/>
            <person name="Pepin K.H."/>
            <person name="Johnson M."/>
            <person name="Bhonagiri V."/>
            <person name="Nash W.E."/>
            <person name="Mardis E.R."/>
            <person name="Wilson R.K."/>
        </authorList>
    </citation>
    <scope>NUCLEOTIDE SEQUENCE [LARGE SCALE GENOMIC DNA]</scope>
    <source>
        <strain evidence="6">DSM 15053</strain>
    </source>
</reference>
<accession>C0C6P1</accession>
<dbReference type="SUPFAM" id="SSF52172">
    <property type="entry name" value="CheY-like"/>
    <property type="match status" value="1"/>
</dbReference>
<evidence type="ECO:0000313" key="7">
    <source>
        <dbReference type="Proteomes" id="UP000004893"/>
    </source>
</evidence>
<gene>
    <name evidence="6" type="ORF">CLOHYLEM_07780</name>
</gene>
<evidence type="ECO:0000256" key="1">
    <source>
        <dbReference type="ARBA" id="ARBA00018672"/>
    </source>
</evidence>
<evidence type="ECO:0000256" key="2">
    <source>
        <dbReference type="ARBA" id="ARBA00024867"/>
    </source>
</evidence>
<dbReference type="Pfam" id="PF00072">
    <property type="entry name" value="Response_reg"/>
    <property type="match status" value="1"/>
</dbReference>
<dbReference type="InterPro" id="IPR046947">
    <property type="entry name" value="LytR-like"/>
</dbReference>
<evidence type="ECO:0000259" key="4">
    <source>
        <dbReference type="PROSITE" id="PS50110"/>
    </source>
</evidence>
<dbReference type="InterPro" id="IPR001789">
    <property type="entry name" value="Sig_transdc_resp-reg_receiver"/>
</dbReference>
<evidence type="ECO:0000313" key="6">
    <source>
        <dbReference type="EMBL" id="EEG72164.1"/>
    </source>
</evidence>
<dbReference type="Proteomes" id="UP000004893">
    <property type="component" value="Unassembled WGS sequence"/>
</dbReference>
<dbReference type="GO" id="GO:0000156">
    <property type="term" value="F:phosphorelay response regulator activity"/>
    <property type="evidence" value="ECO:0007669"/>
    <property type="project" value="InterPro"/>
</dbReference>
<organism evidence="6 7">
    <name type="scientific">[Clostridium] hylemonae DSM 15053</name>
    <dbReference type="NCBI Taxonomy" id="553973"/>
    <lineage>
        <taxon>Bacteria</taxon>
        <taxon>Bacillati</taxon>
        <taxon>Bacillota</taxon>
        <taxon>Clostridia</taxon>
        <taxon>Lachnospirales</taxon>
        <taxon>Lachnospiraceae</taxon>
    </lineage>
</organism>
<dbReference type="SMART" id="SM00448">
    <property type="entry name" value="REC"/>
    <property type="match status" value="1"/>
</dbReference>
<dbReference type="EMBL" id="ABYI02000047">
    <property type="protein sequence ID" value="EEG72164.1"/>
    <property type="molecule type" value="Genomic_DNA"/>
</dbReference>
<feature type="domain" description="Response regulatory" evidence="4">
    <location>
        <begin position="2"/>
        <end position="120"/>
    </location>
</feature>
<dbReference type="PANTHER" id="PTHR37299">
    <property type="entry name" value="TRANSCRIPTIONAL REGULATOR-RELATED"/>
    <property type="match status" value="1"/>
</dbReference>
<sequence>MNVAVVDDSLFDRQYLQDNIERYCSEHKVHMQIKTYDNGHGFLNSFSVHTYDLVFLDIFMDETSGIHIAEKIRQIDDRCQIIFTTSSQEHAIKAFRLHALDYLLKPYTYEQLEESLFRCQTAMKRFSHYIELKEGRHYTRVLISDIIYTDYYNHYIQVHTLRNVIRSYMSFADFAPMLGKYPQFLWCYRNCMVNMDYIRSMDSKDFILSTDERIPISRARKNEIRQTYANYLFEYVTTGDTP</sequence>
<dbReference type="RefSeq" id="WP_006445120.1">
    <property type="nucleotide sequence ID" value="NZ_CP036524.1"/>
</dbReference>
<evidence type="ECO:0000256" key="3">
    <source>
        <dbReference type="PROSITE-ProRule" id="PRU00169"/>
    </source>
</evidence>
<dbReference type="InterPro" id="IPR007492">
    <property type="entry name" value="LytTR_DNA-bd_dom"/>
</dbReference>
<evidence type="ECO:0000259" key="5">
    <source>
        <dbReference type="PROSITE" id="PS50930"/>
    </source>
</evidence>
<reference evidence="6" key="2">
    <citation type="submission" date="2013-06" db="EMBL/GenBank/DDBJ databases">
        <title>Draft genome sequence of Clostridium hylemonae (DSM 15053).</title>
        <authorList>
            <person name="Sudarsanam P."/>
            <person name="Ley R."/>
            <person name="Guruge J."/>
            <person name="Turnbaugh P.J."/>
            <person name="Mahowald M."/>
            <person name="Liep D."/>
            <person name="Gordon J."/>
        </authorList>
    </citation>
    <scope>NUCLEOTIDE SEQUENCE</scope>
    <source>
        <strain evidence="6">DSM 15053</strain>
    </source>
</reference>
<feature type="modified residue" description="4-aspartylphosphate" evidence="3">
    <location>
        <position position="57"/>
    </location>
</feature>
<dbReference type="PROSITE" id="PS50930">
    <property type="entry name" value="HTH_LYTTR"/>
    <property type="match status" value="1"/>
</dbReference>
<dbReference type="OrthoDB" id="3190595at2"/>
<dbReference type="AlphaFoldDB" id="C0C6P1"/>
<dbReference type="Gene3D" id="3.40.50.2300">
    <property type="match status" value="1"/>
</dbReference>
<dbReference type="Gene3D" id="2.40.50.1020">
    <property type="entry name" value="LytTr DNA-binding domain"/>
    <property type="match status" value="1"/>
</dbReference>
<dbReference type="HOGENOM" id="CLU_000445_14_1_9"/>
<feature type="domain" description="HTH LytTR-type" evidence="5">
    <location>
        <begin position="130"/>
        <end position="230"/>
    </location>
</feature>
<dbReference type="eggNOG" id="COG3279">
    <property type="taxonomic scope" value="Bacteria"/>
</dbReference>
<name>C0C6P1_9FIRM</name>
<dbReference type="PANTHER" id="PTHR37299:SF1">
    <property type="entry name" value="STAGE 0 SPORULATION PROTEIN A HOMOLOG"/>
    <property type="match status" value="1"/>
</dbReference>
<comment type="caution">
    <text evidence="6">The sequence shown here is derived from an EMBL/GenBank/DDBJ whole genome shotgun (WGS) entry which is preliminary data.</text>
</comment>
<proteinExistence type="predicted"/>
<dbReference type="PROSITE" id="PS50110">
    <property type="entry name" value="RESPONSE_REGULATORY"/>
    <property type="match status" value="1"/>
</dbReference>
<dbReference type="Pfam" id="PF04397">
    <property type="entry name" value="LytTR"/>
    <property type="match status" value="1"/>
</dbReference>
<keyword evidence="7" id="KW-1185">Reference proteome</keyword>
<keyword evidence="3" id="KW-0597">Phosphoprotein</keyword>
<dbReference type="GO" id="GO:0003677">
    <property type="term" value="F:DNA binding"/>
    <property type="evidence" value="ECO:0007669"/>
    <property type="project" value="InterPro"/>
</dbReference>
<dbReference type="SMART" id="SM00850">
    <property type="entry name" value="LytTR"/>
    <property type="match status" value="1"/>
</dbReference>
<protein>
    <recommendedName>
        <fullName evidence="1">Stage 0 sporulation protein A homolog</fullName>
    </recommendedName>
</protein>
<dbReference type="InterPro" id="IPR011006">
    <property type="entry name" value="CheY-like_superfamily"/>
</dbReference>
<comment type="function">
    <text evidence="2">May play the central regulatory role in sporulation. It may be an element of the effector pathway responsible for the activation of sporulation genes in response to nutritional stress. Spo0A may act in concert with spo0H (a sigma factor) to control the expression of some genes that are critical to the sporulation process.</text>
</comment>